<comment type="function">
    <text evidence="8">Gustatory receptor which mediates acceptance or avoidance behavior, depending on its substrates.</text>
</comment>
<sequence length="364" mass="40657">MGLLREQRVLLVVLEWCALLHYTPPTYSARQRTLAYRLYCLRAATSVVCLLTMTSIRVQEILQAVHIGSVSYTVWLTAVIVETLVVVVVLLANVMSVSHFEALNGLIERLEFSIETRSPMGCVYPPYGLAIGSLMLLCVMYHVVLMFCGYTHSISMLLQLQVEVVIADLYTIQLVFLLLAVGRCARRLGRMLHEGIVSNCVADVCAVLRLRDDLVHAVVLINRYYGVFFLGCCTSWAVSITSLLYFDFVIGAVSLLDSRSLWLHSCVCVWKSAVIGGLLMVAGSVTARVKQVTQAAERCESHPSNNGPLAKMIDKALVKCQFQDIRFTVYGLFTIDNSLSYSVICSIVTYLVILVQFRQFEEQN</sequence>
<comment type="similarity">
    <text evidence="8">Belongs to the insect chemoreceptor superfamily. Gustatory receptor (GR) family.</text>
</comment>
<dbReference type="PANTHER" id="PTHR21143">
    <property type="entry name" value="INVERTEBRATE GUSTATORY RECEPTOR"/>
    <property type="match status" value="1"/>
</dbReference>
<dbReference type="GO" id="GO:0007635">
    <property type="term" value="P:chemosensory behavior"/>
    <property type="evidence" value="ECO:0007669"/>
    <property type="project" value="TreeGrafter"/>
</dbReference>
<dbReference type="VEuPathDB" id="VectorBase:AATE019066"/>
<dbReference type="AlphaFoldDB" id="A0A182JJ71"/>
<organism evidence="9">
    <name type="scientific">Anopheles atroparvus</name>
    <name type="common">European mosquito</name>
    <dbReference type="NCBI Taxonomy" id="41427"/>
    <lineage>
        <taxon>Eukaryota</taxon>
        <taxon>Metazoa</taxon>
        <taxon>Ecdysozoa</taxon>
        <taxon>Arthropoda</taxon>
        <taxon>Hexapoda</taxon>
        <taxon>Insecta</taxon>
        <taxon>Pterygota</taxon>
        <taxon>Neoptera</taxon>
        <taxon>Endopterygota</taxon>
        <taxon>Diptera</taxon>
        <taxon>Nematocera</taxon>
        <taxon>Culicoidea</taxon>
        <taxon>Culicidae</taxon>
        <taxon>Anophelinae</taxon>
        <taxon>Anopheles</taxon>
    </lineage>
</organism>
<keyword evidence="7 8" id="KW-0807">Transducer</keyword>
<evidence type="ECO:0000256" key="3">
    <source>
        <dbReference type="ARBA" id="ARBA00022692"/>
    </source>
</evidence>
<evidence type="ECO:0000256" key="1">
    <source>
        <dbReference type="ARBA" id="ARBA00004651"/>
    </source>
</evidence>
<dbReference type="Pfam" id="PF08395">
    <property type="entry name" value="7tm_7"/>
    <property type="match status" value="1"/>
</dbReference>
<keyword evidence="3 8" id="KW-0812">Transmembrane</keyword>
<keyword evidence="5 8" id="KW-0472">Membrane</keyword>
<feature type="transmembrane region" description="Helical" evidence="8">
    <location>
        <begin position="70"/>
        <end position="92"/>
    </location>
</feature>
<evidence type="ECO:0000256" key="6">
    <source>
        <dbReference type="ARBA" id="ARBA00023170"/>
    </source>
</evidence>
<evidence type="ECO:0000256" key="7">
    <source>
        <dbReference type="ARBA" id="ARBA00023224"/>
    </source>
</evidence>
<accession>A0A182JJ71</accession>
<dbReference type="GO" id="GO:0030424">
    <property type="term" value="C:axon"/>
    <property type="evidence" value="ECO:0007669"/>
    <property type="project" value="TreeGrafter"/>
</dbReference>
<keyword evidence="6 8" id="KW-0675">Receptor</keyword>
<dbReference type="GO" id="GO:0008049">
    <property type="term" value="P:male courtship behavior"/>
    <property type="evidence" value="ECO:0007669"/>
    <property type="project" value="TreeGrafter"/>
</dbReference>
<evidence type="ECO:0000256" key="5">
    <source>
        <dbReference type="ARBA" id="ARBA00023136"/>
    </source>
</evidence>
<reference evidence="9" key="1">
    <citation type="submission" date="2022-08" db="UniProtKB">
        <authorList>
            <consortium name="EnsemblMetazoa"/>
        </authorList>
    </citation>
    <scope>IDENTIFICATION</scope>
    <source>
        <strain evidence="9">EBRO</strain>
    </source>
</reference>
<evidence type="ECO:0000313" key="9">
    <source>
        <dbReference type="EnsemblMetazoa" id="AATE019066-PA.1"/>
    </source>
</evidence>
<dbReference type="GO" id="GO:0050909">
    <property type="term" value="P:sensory perception of taste"/>
    <property type="evidence" value="ECO:0007669"/>
    <property type="project" value="InterPro"/>
</dbReference>
<proteinExistence type="inferred from homology"/>
<feature type="transmembrane region" description="Helical" evidence="8">
    <location>
        <begin position="261"/>
        <end position="282"/>
    </location>
</feature>
<protein>
    <recommendedName>
        <fullName evidence="8">Gustatory receptor</fullName>
    </recommendedName>
</protein>
<dbReference type="GO" id="GO:0030425">
    <property type="term" value="C:dendrite"/>
    <property type="evidence" value="ECO:0007669"/>
    <property type="project" value="TreeGrafter"/>
</dbReference>
<dbReference type="PANTHER" id="PTHR21143:SF133">
    <property type="entry name" value="GUSTATORY AND PHEROMONE RECEPTOR 32A-RELATED"/>
    <property type="match status" value="1"/>
</dbReference>
<keyword evidence="4 8" id="KW-1133">Transmembrane helix</keyword>
<name>A0A182JJ71_ANOAO</name>
<evidence type="ECO:0000256" key="2">
    <source>
        <dbReference type="ARBA" id="ARBA00022475"/>
    </source>
</evidence>
<evidence type="ECO:0000256" key="4">
    <source>
        <dbReference type="ARBA" id="ARBA00022989"/>
    </source>
</evidence>
<dbReference type="EnsemblMetazoa" id="AATE019066-RA">
    <property type="protein sequence ID" value="AATE019066-PA.1"/>
    <property type="gene ID" value="AATE019066"/>
</dbReference>
<evidence type="ECO:0000256" key="8">
    <source>
        <dbReference type="RuleBase" id="RU363108"/>
    </source>
</evidence>
<keyword evidence="2 8" id="KW-1003">Cell membrane</keyword>
<feature type="transmembrane region" description="Helical" evidence="8">
    <location>
        <begin position="224"/>
        <end position="249"/>
    </location>
</feature>
<feature type="transmembrane region" description="Helical" evidence="8">
    <location>
        <begin position="162"/>
        <end position="182"/>
    </location>
</feature>
<comment type="subcellular location">
    <subcellularLocation>
        <location evidence="1 8">Cell membrane</location>
        <topology evidence="1 8">Multi-pass membrane protein</topology>
    </subcellularLocation>
</comment>
<dbReference type="InterPro" id="IPR013604">
    <property type="entry name" value="7TM_chemorcpt"/>
</dbReference>
<feature type="transmembrane region" description="Helical" evidence="8">
    <location>
        <begin position="339"/>
        <end position="357"/>
    </location>
</feature>
<dbReference type="GO" id="GO:0043025">
    <property type="term" value="C:neuronal cell body"/>
    <property type="evidence" value="ECO:0007669"/>
    <property type="project" value="TreeGrafter"/>
</dbReference>
<dbReference type="GO" id="GO:0005886">
    <property type="term" value="C:plasma membrane"/>
    <property type="evidence" value="ECO:0007669"/>
    <property type="project" value="UniProtKB-SubCell"/>
</dbReference>
<feature type="transmembrane region" description="Helical" evidence="8">
    <location>
        <begin position="127"/>
        <end position="150"/>
    </location>
</feature>
<dbReference type="GO" id="GO:0007165">
    <property type="term" value="P:signal transduction"/>
    <property type="evidence" value="ECO:0007669"/>
    <property type="project" value="UniProtKB-KW"/>
</dbReference>
<feature type="transmembrane region" description="Helical" evidence="8">
    <location>
        <begin position="38"/>
        <end position="58"/>
    </location>
</feature>